<accession>A0A1I1AQG6</accession>
<dbReference type="Proteomes" id="UP000198838">
    <property type="component" value="Unassembled WGS sequence"/>
</dbReference>
<evidence type="ECO:0008006" key="3">
    <source>
        <dbReference type="Google" id="ProtNLM"/>
    </source>
</evidence>
<dbReference type="AlphaFoldDB" id="A0A1I1AQG6"/>
<proteinExistence type="predicted"/>
<evidence type="ECO:0000313" key="2">
    <source>
        <dbReference type="Proteomes" id="UP000198838"/>
    </source>
</evidence>
<protein>
    <recommendedName>
        <fullName evidence="3">Sensory transduction regulator</fullName>
    </recommendedName>
</protein>
<dbReference type="EMBL" id="FOJY01000030">
    <property type="protein sequence ID" value="SFB38583.1"/>
    <property type="molecule type" value="Genomic_DNA"/>
</dbReference>
<dbReference type="RefSeq" id="WP_092874848.1">
    <property type="nucleotide sequence ID" value="NZ_FOJY01000030.1"/>
</dbReference>
<evidence type="ECO:0000313" key="1">
    <source>
        <dbReference type="EMBL" id="SFB38583.1"/>
    </source>
</evidence>
<gene>
    <name evidence="1" type="ORF">SAMN05216249_1307</name>
</gene>
<organism evidence="1 2">
    <name type="scientific">Acetitomaculum ruminis DSM 5522</name>
    <dbReference type="NCBI Taxonomy" id="1120918"/>
    <lineage>
        <taxon>Bacteria</taxon>
        <taxon>Bacillati</taxon>
        <taxon>Bacillota</taxon>
        <taxon>Clostridia</taxon>
        <taxon>Lachnospirales</taxon>
        <taxon>Lachnospiraceae</taxon>
        <taxon>Acetitomaculum</taxon>
    </lineage>
</organism>
<dbReference type="STRING" id="1120918.SAMN05216249_1307"/>
<reference evidence="1 2" key="1">
    <citation type="submission" date="2016-10" db="EMBL/GenBank/DDBJ databases">
        <authorList>
            <person name="de Groot N.N."/>
        </authorList>
    </citation>
    <scope>NUCLEOTIDE SEQUENCE [LARGE SCALE GENOMIC DNA]</scope>
    <source>
        <strain evidence="1 2">DSM 5522</strain>
    </source>
</reference>
<dbReference type="OrthoDB" id="5192220at2"/>
<sequence length="159" mass="18390">MSRYSKDISYKIEKLLRFNGFEYRFNEKMGSFEFIISGFDSEIEGLDFLILVHEGAFSVYAYSNLKVDTDDCELKASMSEFICRINYGMRIGNFEFDLDNGNIFFKAFANCKGENLPTDEMLKIYIFAPVESFKKYAKGMINIINKKRTAKEAIAVCEI</sequence>
<keyword evidence="2" id="KW-1185">Reference proteome</keyword>
<name>A0A1I1AQG6_9FIRM</name>